<comment type="caution">
    <text evidence="2">The sequence shown here is derived from an EMBL/GenBank/DDBJ whole genome shotgun (WGS) entry which is preliminary data.</text>
</comment>
<feature type="signal peptide" evidence="1">
    <location>
        <begin position="1"/>
        <end position="28"/>
    </location>
</feature>
<dbReference type="RefSeq" id="WP_160770055.1">
    <property type="nucleotide sequence ID" value="NZ_WTYV01000001.1"/>
</dbReference>
<evidence type="ECO:0000313" key="2">
    <source>
        <dbReference type="EMBL" id="MXO70100.1"/>
    </source>
</evidence>
<gene>
    <name evidence="2" type="ORF">GRI99_00445</name>
</gene>
<dbReference type="Proteomes" id="UP000466966">
    <property type="component" value="Unassembled WGS sequence"/>
</dbReference>
<reference evidence="2 3" key="1">
    <citation type="submission" date="2019-12" db="EMBL/GenBank/DDBJ databases">
        <title>Genomic-based taxomic classification of the family Erythrobacteraceae.</title>
        <authorList>
            <person name="Xu L."/>
        </authorList>
    </citation>
    <scope>NUCLEOTIDE SEQUENCE [LARGE SCALE GENOMIC DNA]</scope>
    <source>
        <strain evidence="2 3">M0322</strain>
    </source>
</reference>
<sequence length="2065" mass="209416">MTTKTTIRTAALLLSASAIALSAMPAQANEVLFSNTGRTRVEPGERIATGGGVLQVRLDSGATVSFVEEADFRLSPDGTIELYSGSVTVAGAGSATTVVRMPQGVEGRVTGAGNAAVFTADEEGESNGHVLTGEISLTRGTGAARVFEAGEMWASAGNGAFRQVIAREATAAPPADAEEPQVFAMREGGPVAAAQNGLPVSLGDALAAAGASSDIIGAARRVEAAGANPSLDTYPTGDLALLVARAVDLAGANGGSPFPQAQADIIRAYLGYLAGGGGGQTFLTAYAGFLTQYLGLIRAGGVPSQFSAASQADINAFLAFQSGRGALGQLSAQDRTLAEAYLAFIRGGGNANLFTATYTDLIEAYFAFVRGGGDPAAFAGASTQTIDAYVAFLAESGLVTQLAPADQELLAAYRANGSFAFAATYAAALQSYFGYLAAGNLPSTSTSLTPAQLRSYLELLSASGQLDRLLGDQAQFYAAYLDYLRQGGAVDGFALLNANVFAGYAGQLGTFYAYLQAGGLPSAYTGDVAALRSYLEVLANAGALEPFLGANAGFFADYLAYLNGGGAIDGFAGLNANIFAGYAQALNAYYAFLAGGGLPSGYTALTQEQIAAYVAALRAQGATSAFLAGLADFYTDYAAFLAGGGNPDLFTGLPTLNLPAFADALNAYAAYLAGGGLPGGYGALDQSVLAIYLDALERSGQLSALLGGNAGLLSAYFAYLETGGAPDRFSGLPLYQGYVSALQAYFTFLDNGGLPGDYTALTPQQVRDYLAALSNAGGFTLQLGNLADFYTAYFAYLGTGGAPNGFSGLPLYADYVSALNAYYAFLAGGGLPQNYTALTAQQIQSYLAALNAAGGFAAYSGLNAFFAQYYAFVAGGGNPANFGGLPVYADYLAALELYYAFLLNGGLPSAYTALTAEQARAYIEALNGAGILSAQLTADELDFVLDYLAFLQGGGNPDQFAGLPANSGGGTGGNPGTITPPVTLAYAGGFNPSVARINFVTSLSGTSPGSESGFDATAFALNASGGLTSYTRTGGTTRTSGSTTISDISGNADVLIGRWHSGTNTGANPFTLNANQGFHYMLARPVADTFALPAQGRIDYELLAATRPTIVDGSVAPGGITADMAILLGASPKLAFDATLTMPGANGGANQTFRYATTGGLANAAQSTTDFALFPNKSFQLRVDGVSGTNCTDVNTCYFQAFGQFGGDEDTIGLTYVARNDQGSAKALIGAAIFGNGTLTGGAAATTLRSNQALAYANKLIGTDSYANVQVRYDDATGAPVGFIVSADEQMALGTASVTQSGNAGTTLYWSRWNSGTPTGTYYGDAPGAIGANGSYHMISGTPATTRPASGTVNYELVGSTAPTFQDERTTAGTLTGSAAVAFGATPRLGLNLDVAIGGQSYNVATAGGVATPSSSGITIAANNTFDSPFNSLTVTTTSSFCTPNCSAFVDGFLAGDNASHMGLAYAIRNNSNPQTFIDGTAAFAAVAGGGGTPAPTQVTTGLFTSEARLNSSNDLGQHPFNLEALTPVTDGSTGYELNASGEIVGFFRTGGFGGSDRIGTASQADSGGITGGSLAWTRWTNGVVDATRNAGSSTDISLSANQGYHAITGTPATNLPTTGRVDYDLVGGTRPTHEYGTAAPGTLVSGGAAVLFGTTTKVGIELEVTYNSNTYIGKTTGGLTDLATSELTLTNGSFNAIGAFGNVTGGTCGTGCRPIWTGFLSGDGGEDLALQYIFQLGNSNNELIGVAGFTRSAGGGTPAIITGAQTNQHSVTANYAQFQDIYSRPTNYDANGIIDSYTISNGSPWGRTANMAPAAEAGSVAGAMGWARWTSGSTQNGNLTANQGTHIISGTPATNLPASGVVRYEMIGATKPTDGEGALAPGEFSGTIGVDFATRKVGIDFNVTMGVYGWNLRTSGGFADPSAGGLSLFSENQIKSQVTVTGVNAASCTNNCSASVDGFLYGSGASHFGVAYALTDRPAGMNQLYISGAAAFAAGSGNAGSAPATTLGLAATPEWDRWGAEAAGDTAPQVATAPGIEQAGPMGVTYSPEQLAQLEAWVAAQRVN</sequence>
<organism evidence="2 3">
    <name type="scientific">Alteraurantiacibacter buctensis</name>
    <dbReference type="NCBI Taxonomy" id="1503981"/>
    <lineage>
        <taxon>Bacteria</taxon>
        <taxon>Pseudomonadati</taxon>
        <taxon>Pseudomonadota</taxon>
        <taxon>Alphaproteobacteria</taxon>
        <taxon>Sphingomonadales</taxon>
        <taxon>Erythrobacteraceae</taxon>
        <taxon>Alteraurantiacibacter</taxon>
    </lineage>
</organism>
<keyword evidence="1" id="KW-0732">Signal</keyword>
<evidence type="ECO:0000313" key="3">
    <source>
        <dbReference type="Proteomes" id="UP000466966"/>
    </source>
</evidence>
<evidence type="ECO:0008006" key="4">
    <source>
        <dbReference type="Google" id="ProtNLM"/>
    </source>
</evidence>
<proteinExistence type="predicted"/>
<dbReference type="OrthoDB" id="7393710at2"/>
<dbReference type="EMBL" id="WTYV01000001">
    <property type="protein sequence ID" value="MXO70100.1"/>
    <property type="molecule type" value="Genomic_DNA"/>
</dbReference>
<evidence type="ECO:0000256" key="1">
    <source>
        <dbReference type="SAM" id="SignalP"/>
    </source>
</evidence>
<feature type="chain" id="PRO_5032603731" description="DUF4214 domain-containing protein" evidence="1">
    <location>
        <begin position="29"/>
        <end position="2065"/>
    </location>
</feature>
<keyword evidence="3" id="KW-1185">Reference proteome</keyword>
<accession>A0A844YSP1</accession>
<name>A0A844YSP1_9SPHN</name>
<protein>
    <recommendedName>
        <fullName evidence="4">DUF4214 domain-containing protein</fullName>
    </recommendedName>
</protein>